<dbReference type="SUPFAM" id="SSF51905">
    <property type="entry name" value="FAD/NAD(P)-binding domain"/>
    <property type="match status" value="1"/>
</dbReference>
<reference evidence="2 3" key="1">
    <citation type="submission" date="2024-04" db="EMBL/GenBank/DDBJ databases">
        <title>Novel species of the genus Ideonella isolated from streams.</title>
        <authorList>
            <person name="Lu H."/>
        </authorList>
    </citation>
    <scope>NUCLEOTIDE SEQUENCE [LARGE SCALE GENOMIC DNA]</scope>
    <source>
        <strain evidence="2 3">LYT19W</strain>
    </source>
</reference>
<proteinExistence type="predicted"/>
<dbReference type="Pfam" id="PF01593">
    <property type="entry name" value="Amino_oxidase"/>
    <property type="match status" value="1"/>
</dbReference>
<dbReference type="InterPro" id="IPR002937">
    <property type="entry name" value="Amino_oxidase"/>
</dbReference>
<accession>A0ABU9C893</accession>
<comment type="caution">
    <text evidence="2">The sequence shown here is derived from an EMBL/GenBank/DDBJ whole genome shotgun (WGS) entry which is preliminary data.</text>
</comment>
<dbReference type="EMBL" id="JBBUTI010000006">
    <property type="protein sequence ID" value="MEK8046832.1"/>
    <property type="molecule type" value="Genomic_DNA"/>
</dbReference>
<sequence>MTQVIIIGAGPAGLTAARELQRAGVSQITVLEASADIGGLSKTVNYKGNRIDIGGHRFFSKSDWVMDWWRDSLPIALPEPRVTESEFRLGYQGAHRLLGAGEITASESDADVMLVRNRLSRILFGGQFFDYPLKPGFDTARKLGPVKCVKFGASYVASAMSPITPETSLEDFFINRFGKQLYLQFFKEYTEKVWGVPCNEISAAWGAQRVKSLSVTKMIAHAVRKGFKRDAAAEQTSLIEHFLYPKFGPGQMWETVARRYEREGGQLIRDARVTGLHRSDRRITGVSFQRPDGSTQHLQADHVISTMPVKELTLALQPALPAEVTDIGANLLYRDFITVGVLYRKLHPTKASIHPRTHLVPDNWIYIQEPGVKVGRLQIFNNWSPHLVADPNTVWVGLEFFAKDDDDLWAMSDEALKALALKEMQQIGMAHPEDALDATVIRMPKAYPGYFGSAYAAFPKLQAALDDLSNLFLIGRNGMHRYNNQDHSMLSAKAAVDAIVSGRSDKAPIWAINVDDEYHEDEEK</sequence>
<dbReference type="NCBIfam" id="NF005548">
    <property type="entry name" value="PRK07208.1-4"/>
    <property type="match status" value="1"/>
</dbReference>
<dbReference type="RefSeq" id="WP_341399128.1">
    <property type="nucleotide sequence ID" value="NZ_JBBUTI010000006.1"/>
</dbReference>
<dbReference type="PANTHER" id="PTHR21197">
    <property type="entry name" value="UDP-GALACTOPYRANOSE MUTASE"/>
    <property type="match status" value="1"/>
</dbReference>
<protein>
    <submittedName>
        <fullName evidence="2">NAD(P)/FAD-dependent oxidoreductase</fullName>
    </submittedName>
</protein>
<dbReference type="Gene3D" id="3.50.50.60">
    <property type="entry name" value="FAD/NAD(P)-binding domain"/>
    <property type="match status" value="1"/>
</dbReference>
<dbReference type="PRINTS" id="PR00419">
    <property type="entry name" value="ADXRDTASE"/>
</dbReference>
<organism evidence="2 3">
    <name type="scientific">Ideonella margarita</name>
    <dbReference type="NCBI Taxonomy" id="2984191"/>
    <lineage>
        <taxon>Bacteria</taxon>
        <taxon>Pseudomonadati</taxon>
        <taxon>Pseudomonadota</taxon>
        <taxon>Betaproteobacteria</taxon>
        <taxon>Burkholderiales</taxon>
        <taxon>Sphaerotilaceae</taxon>
        <taxon>Ideonella</taxon>
    </lineage>
</organism>
<keyword evidence="3" id="KW-1185">Reference proteome</keyword>
<evidence type="ECO:0000313" key="2">
    <source>
        <dbReference type="EMBL" id="MEK8046832.1"/>
    </source>
</evidence>
<dbReference type="InterPro" id="IPR036188">
    <property type="entry name" value="FAD/NAD-bd_sf"/>
</dbReference>
<dbReference type="NCBIfam" id="NF005546">
    <property type="entry name" value="PRK07208.1-2"/>
    <property type="match status" value="1"/>
</dbReference>
<name>A0ABU9C893_9BURK</name>
<feature type="domain" description="Amine oxidase" evidence="1">
    <location>
        <begin position="12"/>
        <end position="497"/>
    </location>
</feature>
<gene>
    <name evidence="2" type="ORF">AACH00_10765</name>
</gene>
<evidence type="ECO:0000259" key="1">
    <source>
        <dbReference type="Pfam" id="PF01593"/>
    </source>
</evidence>
<dbReference type="Proteomes" id="UP001379945">
    <property type="component" value="Unassembled WGS sequence"/>
</dbReference>
<dbReference type="PANTHER" id="PTHR21197:SF0">
    <property type="entry name" value="UDP-GALACTOPYRANOSE MUTASE"/>
    <property type="match status" value="1"/>
</dbReference>
<evidence type="ECO:0000313" key="3">
    <source>
        <dbReference type="Proteomes" id="UP001379945"/>
    </source>
</evidence>